<dbReference type="InterPro" id="IPR038120">
    <property type="entry name" value="Rpb1_funnel_sf"/>
</dbReference>
<evidence type="ECO:0000256" key="8">
    <source>
        <dbReference type="ARBA" id="ARBA00022695"/>
    </source>
</evidence>
<keyword evidence="7" id="KW-0808">Transferase</keyword>
<evidence type="ECO:0000256" key="5">
    <source>
        <dbReference type="ARBA" id="ARBA00022478"/>
    </source>
</evidence>
<evidence type="ECO:0000256" key="11">
    <source>
        <dbReference type="ARBA" id="ARBA00022842"/>
    </source>
</evidence>
<keyword evidence="12" id="KW-0804">Transcription</keyword>
<comment type="function">
    <text evidence="15">DNA-dependent RNA polymerase catalyzes the transcription of DNA into RNA using the four ribonucleoside triphosphates as substrates. Largest and catalytic core component of RNA polymerase I which synthesizes ribosomal RNA precursors. Forms the polymerase active center together with the second largest subunit. A single stranded DNA template strand of the promoter is positioned within the central active site cleft of Pol I. A bridging helix emanates from RPA1 and crosses the cleft near the catalytic site and is thought to promote translocation of Pol I by acting as a ratchet that moves the RNA-DNA hybrid through the active site by switching from straight to bent conformations at each step of nucleotide addition.</text>
</comment>
<feature type="domain" description="RNA polymerase N-terminal" evidence="20">
    <location>
        <begin position="162"/>
        <end position="493"/>
    </location>
</feature>
<dbReference type="Pfam" id="PF05000">
    <property type="entry name" value="RNA_pol_Rpb1_4"/>
    <property type="match status" value="1"/>
</dbReference>
<dbReference type="Pfam" id="PF00623">
    <property type="entry name" value="RNA_pol_Rpb1_2"/>
    <property type="match status" value="1"/>
</dbReference>
<comment type="subunit">
    <text evidence="3">Component of the RNA polymerase I (Pol I) complex consisting of at least 13 subunits.</text>
</comment>
<dbReference type="InterPro" id="IPR045867">
    <property type="entry name" value="DNA-dir_RpoC_beta_prime"/>
</dbReference>
<dbReference type="InterPro" id="IPR042102">
    <property type="entry name" value="RNA_pol_Rpb1_3_sf"/>
</dbReference>
<keyword evidence="9" id="KW-0479">Metal-binding</keyword>
<dbReference type="GO" id="GO:0003677">
    <property type="term" value="F:DNA binding"/>
    <property type="evidence" value="ECO:0007669"/>
    <property type="project" value="InterPro"/>
</dbReference>
<evidence type="ECO:0000259" key="20">
    <source>
        <dbReference type="SMART" id="SM00663"/>
    </source>
</evidence>
<evidence type="ECO:0000256" key="16">
    <source>
        <dbReference type="ARBA" id="ARBA00074245"/>
    </source>
</evidence>
<evidence type="ECO:0000256" key="19">
    <source>
        <dbReference type="SAM" id="SignalP"/>
    </source>
</evidence>
<evidence type="ECO:0000256" key="7">
    <source>
        <dbReference type="ARBA" id="ARBA00022679"/>
    </source>
</evidence>
<dbReference type="AlphaFoldDB" id="A0AAD7ZBZ3"/>
<evidence type="ECO:0000256" key="10">
    <source>
        <dbReference type="ARBA" id="ARBA00022833"/>
    </source>
</evidence>
<keyword evidence="5" id="KW-0240">DNA-directed RNA polymerase</keyword>
<evidence type="ECO:0000313" key="21">
    <source>
        <dbReference type="EMBL" id="KAJ9577716.1"/>
    </source>
</evidence>
<sequence>GMKHVFITKLKLLDLGLFLECQKVDEILSEFMTGNDSVRDTTLDVLGRKKNKVTGEVKKSRMIENLTNEVISAMEKYKSYSKKCYCCQVALKKVTMFKNKLMMNIKKGEVLTGSSDADKMVLIVIMPDELRNHLRNIWKNERELILAFLPVLANCEMEYPTDALFIKVLSVPPIKMRPVCLMDDKLVQHSRNGTYKTILENSFVLTAIIKAIQNGMNTLLPPTQSMLKAMKGKSLLENMNTAYNELQDSVNALLDNTARKKKDMSFGLVQVLEKKEGLIRQHMMGKRVNFAARTVITPDPNLRIEEIGIPEAFATKLTYPVPVTPNNVLELRHLVINGPKVHPGAVLIDNDDGTITRIDPNSRKQRVVLSKLLLTPSVFSPVLRRPKIVHRHLCNGDMVVMNRQPTLHRAGIMGHVARVLKGEKTFRLHYANCKAYNADFDGDEMNAHFPQNEIARSETANLLNVQQQYLVPKDGTPLSGLIQDHIIAGVKLSLRGNFFTREEYHQMVYQGLHSKLTDIELLPPAILKPKKLWTGKQVISTVIMNSVPAGQPALNLTSKAKISDKAWIVERPRRWKAGGTGFTEHSMSEEEVIIKNGQLLCGVLDKSHFGATAYGLVHCMNELYGGKCSSNLLSAFSKVFNYFLRIHGFSFSVEDLLLRKKAEKKRHRLIQKSRQHFLGDGLIRSAVDLPETASLEEVNAKLDEIYENKAKGRAIVDSCYKEHLDEYTNSINKACIPSGLYQHFPDNNLQLMIQSGAKGSSVNAMQISCLLGQIELEGRRPPHMMSGKPCHHLLDMTLPLEPEGLWTVAS</sequence>
<dbReference type="GO" id="GO:0046872">
    <property type="term" value="F:metal ion binding"/>
    <property type="evidence" value="ECO:0007669"/>
    <property type="project" value="UniProtKB-KW"/>
</dbReference>
<evidence type="ECO:0000256" key="6">
    <source>
        <dbReference type="ARBA" id="ARBA00022553"/>
    </source>
</evidence>
<dbReference type="InterPro" id="IPR015699">
    <property type="entry name" value="DNA-dir_RNA_pol1_lsu_N"/>
</dbReference>
<dbReference type="InterPro" id="IPR006592">
    <property type="entry name" value="RNA_pol_N"/>
</dbReference>
<dbReference type="Gene3D" id="2.40.40.20">
    <property type="match status" value="1"/>
</dbReference>
<dbReference type="GO" id="GO:0005736">
    <property type="term" value="C:RNA polymerase I complex"/>
    <property type="evidence" value="ECO:0007669"/>
    <property type="project" value="TreeGrafter"/>
</dbReference>
<evidence type="ECO:0000256" key="18">
    <source>
        <dbReference type="ARBA" id="ARBA00078097"/>
    </source>
</evidence>
<keyword evidence="6" id="KW-0597">Phosphoprotein</keyword>
<dbReference type="InterPro" id="IPR000722">
    <property type="entry name" value="RNA_pol_asu"/>
</dbReference>
<evidence type="ECO:0000256" key="3">
    <source>
        <dbReference type="ARBA" id="ARBA00011251"/>
    </source>
</evidence>
<dbReference type="Gene3D" id="1.10.274.100">
    <property type="entry name" value="RNA polymerase Rpb1, domain 3"/>
    <property type="match status" value="1"/>
</dbReference>
<dbReference type="CDD" id="cd01435">
    <property type="entry name" value="RNAP_I_RPA1_N"/>
    <property type="match status" value="1"/>
</dbReference>
<dbReference type="FunFam" id="2.40.40.20:FF:000019">
    <property type="entry name" value="DNA-directed RNA polymerase II subunit RPB1"/>
    <property type="match status" value="1"/>
</dbReference>
<reference evidence="21" key="2">
    <citation type="submission" date="2023-05" db="EMBL/GenBank/DDBJ databases">
        <authorList>
            <person name="Fouks B."/>
        </authorList>
    </citation>
    <scope>NUCLEOTIDE SEQUENCE</scope>
    <source>
        <strain evidence="21">Stay&amp;Tobe</strain>
        <tissue evidence="21">Testes</tissue>
    </source>
</reference>
<evidence type="ECO:0000256" key="17">
    <source>
        <dbReference type="ARBA" id="ARBA00074527"/>
    </source>
</evidence>
<comment type="subcellular location">
    <subcellularLocation>
        <location evidence="1">Nucleus</location>
        <location evidence="1">Nucleolus</location>
    </subcellularLocation>
</comment>
<evidence type="ECO:0000256" key="1">
    <source>
        <dbReference type="ARBA" id="ARBA00004604"/>
    </source>
</evidence>
<feature type="chain" id="PRO_5042077415" description="DNA-directed RNA polymerase I subunit RPA1" evidence="19">
    <location>
        <begin position="22"/>
        <end position="810"/>
    </location>
</feature>
<keyword evidence="10" id="KW-0862">Zinc</keyword>
<keyword evidence="22" id="KW-1185">Reference proteome</keyword>
<dbReference type="InterPro" id="IPR007066">
    <property type="entry name" value="RNA_pol_Rpb1_3"/>
</dbReference>
<reference evidence="21" key="1">
    <citation type="journal article" date="2023" name="IScience">
        <title>Live-bearing cockroach genome reveals convergent evolutionary mechanisms linked to viviparity in insects and beyond.</title>
        <authorList>
            <person name="Fouks B."/>
            <person name="Harrison M.C."/>
            <person name="Mikhailova A.A."/>
            <person name="Marchal E."/>
            <person name="English S."/>
            <person name="Carruthers M."/>
            <person name="Jennings E.C."/>
            <person name="Chiamaka E.L."/>
            <person name="Frigard R.A."/>
            <person name="Pippel M."/>
            <person name="Attardo G.M."/>
            <person name="Benoit J.B."/>
            <person name="Bornberg-Bauer E."/>
            <person name="Tobe S.S."/>
        </authorList>
    </citation>
    <scope>NUCLEOTIDE SEQUENCE</scope>
    <source>
        <strain evidence="21">Stay&amp;Tobe</strain>
    </source>
</reference>
<dbReference type="Gene3D" id="1.10.132.30">
    <property type="match status" value="1"/>
</dbReference>
<dbReference type="EC" id="2.7.7.6" evidence="4"/>
<keyword evidence="11" id="KW-0460">Magnesium</keyword>
<dbReference type="GO" id="GO:0003899">
    <property type="term" value="F:DNA-directed RNA polymerase activity"/>
    <property type="evidence" value="ECO:0007669"/>
    <property type="project" value="UniProtKB-EC"/>
</dbReference>
<dbReference type="GO" id="GO:0006351">
    <property type="term" value="P:DNA-templated transcription"/>
    <property type="evidence" value="ECO:0007669"/>
    <property type="project" value="InterPro"/>
</dbReference>
<feature type="signal peptide" evidence="19">
    <location>
        <begin position="1"/>
        <end position="21"/>
    </location>
</feature>
<feature type="non-terminal residue" evidence="21">
    <location>
        <position position="1"/>
    </location>
</feature>
<keyword evidence="19" id="KW-0732">Signal</keyword>
<organism evidence="21 22">
    <name type="scientific">Diploptera punctata</name>
    <name type="common">Pacific beetle cockroach</name>
    <dbReference type="NCBI Taxonomy" id="6984"/>
    <lineage>
        <taxon>Eukaryota</taxon>
        <taxon>Metazoa</taxon>
        <taxon>Ecdysozoa</taxon>
        <taxon>Arthropoda</taxon>
        <taxon>Hexapoda</taxon>
        <taxon>Insecta</taxon>
        <taxon>Pterygota</taxon>
        <taxon>Neoptera</taxon>
        <taxon>Polyneoptera</taxon>
        <taxon>Dictyoptera</taxon>
        <taxon>Blattodea</taxon>
        <taxon>Blaberoidea</taxon>
        <taxon>Blaberidae</taxon>
        <taxon>Diplopterinae</taxon>
        <taxon>Diploptera</taxon>
    </lineage>
</organism>
<comment type="caution">
    <text evidence="21">The sequence shown here is derived from an EMBL/GenBank/DDBJ whole genome shotgun (WGS) entry which is preliminary data.</text>
</comment>
<comment type="similarity">
    <text evidence="2">Belongs to the RNA polymerase beta' chain family.</text>
</comment>
<gene>
    <name evidence="21" type="ORF">L9F63_005709</name>
</gene>
<dbReference type="Gene3D" id="3.30.1490.180">
    <property type="entry name" value="RNA polymerase ii"/>
    <property type="match status" value="1"/>
</dbReference>
<dbReference type="EMBL" id="JASPKZ010009349">
    <property type="protein sequence ID" value="KAJ9577716.1"/>
    <property type="molecule type" value="Genomic_DNA"/>
</dbReference>
<dbReference type="FunFam" id="1.10.274.100:FF:000012">
    <property type="entry name" value="DNA-directed RNA polymerase subunit"/>
    <property type="match status" value="1"/>
</dbReference>
<evidence type="ECO:0000313" key="22">
    <source>
        <dbReference type="Proteomes" id="UP001233999"/>
    </source>
</evidence>
<name>A0AAD7ZBZ3_DIPPU</name>
<dbReference type="Pfam" id="PF04983">
    <property type="entry name" value="RNA_pol_Rpb1_3"/>
    <property type="match status" value="1"/>
</dbReference>
<evidence type="ECO:0000256" key="15">
    <source>
        <dbReference type="ARBA" id="ARBA00053996"/>
    </source>
</evidence>
<evidence type="ECO:0000256" key="13">
    <source>
        <dbReference type="ARBA" id="ARBA00023242"/>
    </source>
</evidence>
<proteinExistence type="inferred from homology"/>
<dbReference type="SUPFAM" id="SSF64484">
    <property type="entry name" value="beta and beta-prime subunits of DNA dependent RNA-polymerase"/>
    <property type="match status" value="1"/>
</dbReference>
<accession>A0AAD7ZBZ3</accession>
<evidence type="ECO:0000256" key="12">
    <source>
        <dbReference type="ARBA" id="ARBA00023163"/>
    </source>
</evidence>
<evidence type="ECO:0000256" key="14">
    <source>
        <dbReference type="ARBA" id="ARBA00048552"/>
    </source>
</evidence>
<comment type="catalytic activity">
    <reaction evidence="14">
        <text>RNA(n) + a ribonucleoside 5'-triphosphate = RNA(n+1) + diphosphate</text>
        <dbReference type="Rhea" id="RHEA:21248"/>
        <dbReference type="Rhea" id="RHEA-COMP:14527"/>
        <dbReference type="Rhea" id="RHEA-COMP:17342"/>
        <dbReference type="ChEBI" id="CHEBI:33019"/>
        <dbReference type="ChEBI" id="CHEBI:61557"/>
        <dbReference type="ChEBI" id="CHEBI:140395"/>
        <dbReference type="EC" id="2.7.7.6"/>
    </reaction>
</comment>
<dbReference type="SMART" id="SM00663">
    <property type="entry name" value="RPOLA_N"/>
    <property type="match status" value="1"/>
</dbReference>
<keyword evidence="13" id="KW-0539">Nucleus</keyword>
<dbReference type="Proteomes" id="UP001233999">
    <property type="component" value="Unassembled WGS sequence"/>
</dbReference>
<dbReference type="InterPro" id="IPR007083">
    <property type="entry name" value="RNA_pol_Rpb1_4"/>
</dbReference>
<evidence type="ECO:0000256" key="2">
    <source>
        <dbReference type="ARBA" id="ARBA00006460"/>
    </source>
</evidence>
<keyword evidence="8" id="KW-0548">Nucleotidyltransferase</keyword>
<protein>
    <recommendedName>
        <fullName evidence="16">DNA-directed RNA polymerase I subunit RPA1</fullName>
        <ecNumber evidence="4">2.7.7.6</ecNumber>
    </recommendedName>
    <alternativeName>
        <fullName evidence="18">DNA-directed RNA polymerase I largest subunit</fullName>
    </alternativeName>
    <alternativeName>
        <fullName evidence="17">DNA-directed RNA polymerase I subunit rpa1</fullName>
    </alternativeName>
</protein>
<evidence type="ECO:0000256" key="9">
    <source>
        <dbReference type="ARBA" id="ARBA00022723"/>
    </source>
</evidence>
<dbReference type="PANTHER" id="PTHR19376">
    <property type="entry name" value="DNA-DIRECTED RNA POLYMERASE"/>
    <property type="match status" value="1"/>
</dbReference>
<dbReference type="PANTHER" id="PTHR19376:SF11">
    <property type="entry name" value="DNA-DIRECTED RNA POLYMERASE I SUBUNIT RPA1"/>
    <property type="match status" value="1"/>
</dbReference>
<evidence type="ECO:0000256" key="4">
    <source>
        <dbReference type="ARBA" id="ARBA00012418"/>
    </source>
</evidence>